<proteinExistence type="predicted"/>
<keyword evidence="3" id="KW-1185">Reference proteome</keyword>
<evidence type="ECO:0000256" key="1">
    <source>
        <dbReference type="SAM" id="MobiDB-lite"/>
    </source>
</evidence>
<dbReference type="Proteomes" id="UP001516400">
    <property type="component" value="Unassembled WGS sequence"/>
</dbReference>
<evidence type="ECO:0000313" key="3">
    <source>
        <dbReference type="Proteomes" id="UP001516400"/>
    </source>
</evidence>
<organism evidence="2 3">
    <name type="scientific">Cryptolaemus montrouzieri</name>
    <dbReference type="NCBI Taxonomy" id="559131"/>
    <lineage>
        <taxon>Eukaryota</taxon>
        <taxon>Metazoa</taxon>
        <taxon>Ecdysozoa</taxon>
        <taxon>Arthropoda</taxon>
        <taxon>Hexapoda</taxon>
        <taxon>Insecta</taxon>
        <taxon>Pterygota</taxon>
        <taxon>Neoptera</taxon>
        <taxon>Endopterygota</taxon>
        <taxon>Coleoptera</taxon>
        <taxon>Polyphaga</taxon>
        <taxon>Cucujiformia</taxon>
        <taxon>Coccinelloidea</taxon>
        <taxon>Coccinellidae</taxon>
        <taxon>Scymninae</taxon>
        <taxon>Scymnini</taxon>
        <taxon>Cryptolaemus</taxon>
    </lineage>
</organism>
<comment type="caution">
    <text evidence="2">The sequence shown here is derived from an EMBL/GenBank/DDBJ whole genome shotgun (WGS) entry which is preliminary data.</text>
</comment>
<feature type="non-terminal residue" evidence="2">
    <location>
        <position position="117"/>
    </location>
</feature>
<dbReference type="EMBL" id="JABFTP020000144">
    <property type="protein sequence ID" value="KAL3281510.1"/>
    <property type="molecule type" value="Genomic_DNA"/>
</dbReference>
<sequence>MANETFSFSQVSSSINLAMQSTNSISNNTEEPLKTQKSKTISSQNRTGVVASKQTSFQRKPVAGISKSNLLSSVPKSTEVHISRLALTTSTEDIVKFLEGQVPILLKKEREHEPVIK</sequence>
<dbReference type="AlphaFoldDB" id="A0ABD2NTL1"/>
<protein>
    <submittedName>
        <fullName evidence="2">Uncharacterized protein</fullName>
    </submittedName>
</protein>
<accession>A0ABD2NTL1</accession>
<gene>
    <name evidence="2" type="ORF">HHI36_004717</name>
</gene>
<feature type="compositionally biased region" description="Polar residues" evidence="1">
    <location>
        <begin position="38"/>
        <end position="55"/>
    </location>
</feature>
<reference evidence="2 3" key="1">
    <citation type="journal article" date="2021" name="BMC Biol.">
        <title>Horizontally acquired antibacterial genes associated with adaptive radiation of ladybird beetles.</title>
        <authorList>
            <person name="Li H.S."/>
            <person name="Tang X.F."/>
            <person name="Huang Y.H."/>
            <person name="Xu Z.Y."/>
            <person name="Chen M.L."/>
            <person name="Du X.Y."/>
            <person name="Qiu B.Y."/>
            <person name="Chen P.T."/>
            <person name="Zhang W."/>
            <person name="Slipinski A."/>
            <person name="Escalona H.E."/>
            <person name="Waterhouse R.M."/>
            <person name="Zwick A."/>
            <person name="Pang H."/>
        </authorList>
    </citation>
    <scope>NUCLEOTIDE SEQUENCE [LARGE SCALE GENOMIC DNA]</scope>
    <source>
        <strain evidence="2">SYSU2018</strain>
    </source>
</reference>
<name>A0ABD2NTL1_9CUCU</name>
<evidence type="ECO:0000313" key="2">
    <source>
        <dbReference type="EMBL" id="KAL3281510.1"/>
    </source>
</evidence>
<feature type="region of interest" description="Disordered" evidence="1">
    <location>
        <begin position="22"/>
        <end position="55"/>
    </location>
</feature>